<evidence type="ECO:0000313" key="3">
    <source>
        <dbReference type="Proteomes" id="UP000828390"/>
    </source>
</evidence>
<proteinExistence type="predicted"/>
<dbReference type="Proteomes" id="UP000828390">
    <property type="component" value="Unassembled WGS sequence"/>
</dbReference>
<keyword evidence="3" id="KW-1185">Reference proteome</keyword>
<evidence type="ECO:0000256" key="1">
    <source>
        <dbReference type="SAM" id="Phobius"/>
    </source>
</evidence>
<dbReference type="AlphaFoldDB" id="A0A9D4J661"/>
<accession>A0A9D4J661</accession>
<gene>
    <name evidence="2" type="ORF">DPMN_153549</name>
</gene>
<feature type="transmembrane region" description="Helical" evidence="1">
    <location>
        <begin position="30"/>
        <end position="51"/>
    </location>
</feature>
<evidence type="ECO:0000313" key="2">
    <source>
        <dbReference type="EMBL" id="KAH3799925.1"/>
    </source>
</evidence>
<dbReference type="EMBL" id="JAIWYP010000007">
    <property type="protein sequence ID" value="KAH3799925.1"/>
    <property type="molecule type" value="Genomic_DNA"/>
</dbReference>
<reference evidence="2" key="1">
    <citation type="journal article" date="2019" name="bioRxiv">
        <title>The Genome of the Zebra Mussel, Dreissena polymorpha: A Resource for Invasive Species Research.</title>
        <authorList>
            <person name="McCartney M.A."/>
            <person name="Auch B."/>
            <person name="Kono T."/>
            <person name="Mallez S."/>
            <person name="Zhang Y."/>
            <person name="Obille A."/>
            <person name="Becker A."/>
            <person name="Abrahante J.E."/>
            <person name="Garbe J."/>
            <person name="Badalamenti J.P."/>
            <person name="Herman A."/>
            <person name="Mangelson H."/>
            <person name="Liachko I."/>
            <person name="Sullivan S."/>
            <person name="Sone E.D."/>
            <person name="Koren S."/>
            <person name="Silverstein K.A.T."/>
            <person name="Beckman K.B."/>
            <person name="Gohl D.M."/>
        </authorList>
    </citation>
    <scope>NUCLEOTIDE SEQUENCE</scope>
    <source>
        <strain evidence="2">Duluth1</strain>
        <tissue evidence="2">Whole animal</tissue>
    </source>
</reference>
<keyword evidence="1" id="KW-0812">Transmembrane</keyword>
<reference evidence="2" key="2">
    <citation type="submission" date="2020-11" db="EMBL/GenBank/DDBJ databases">
        <authorList>
            <person name="McCartney M.A."/>
            <person name="Auch B."/>
            <person name="Kono T."/>
            <person name="Mallez S."/>
            <person name="Becker A."/>
            <person name="Gohl D.M."/>
            <person name="Silverstein K.A.T."/>
            <person name="Koren S."/>
            <person name="Bechman K.B."/>
            <person name="Herman A."/>
            <person name="Abrahante J.E."/>
            <person name="Garbe J."/>
        </authorList>
    </citation>
    <scope>NUCLEOTIDE SEQUENCE</scope>
    <source>
        <strain evidence="2">Duluth1</strain>
        <tissue evidence="2">Whole animal</tissue>
    </source>
</reference>
<keyword evidence="1" id="KW-0472">Membrane</keyword>
<comment type="caution">
    <text evidence="2">The sequence shown here is derived from an EMBL/GenBank/DDBJ whole genome shotgun (WGS) entry which is preliminary data.</text>
</comment>
<protein>
    <submittedName>
        <fullName evidence="2">Uncharacterized protein</fullName>
    </submittedName>
</protein>
<sequence length="94" mass="10544">MFTAASRTLKSASVPNLTLKILHRISCFKTMLSTLTELVCLLMVMCTFFLLKLSIGPDYNHYQRLQHLSSIEHHPKAGTFLMATGINQLTSTSK</sequence>
<organism evidence="2 3">
    <name type="scientific">Dreissena polymorpha</name>
    <name type="common">Zebra mussel</name>
    <name type="synonym">Mytilus polymorpha</name>
    <dbReference type="NCBI Taxonomy" id="45954"/>
    <lineage>
        <taxon>Eukaryota</taxon>
        <taxon>Metazoa</taxon>
        <taxon>Spiralia</taxon>
        <taxon>Lophotrochozoa</taxon>
        <taxon>Mollusca</taxon>
        <taxon>Bivalvia</taxon>
        <taxon>Autobranchia</taxon>
        <taxon>Heteroconchia</taxon>
        <taxon>Euheterodonta</taxon>
        <taxon>Imparidentia</taxon>
        <taxon>Neoheterodontei</taxon>
        <taxon>Myida</taxon>
        <taxon>Dreissenoidea</taxon>
        <taxon>Dreissenidae</taxon>
        <taxon>Dreissena</taxon>
    </lineage>
</organism>
<name>A0A9D4J661_DREPO</name>
<keyword evidence="1" id="KW-1133">Transmembrane helix</keyword>